<accession>A0A0B7KP52</accession>
<sequence>MDSLQLKTSSGSSVSRSARPEVPRGGGIDSHSGHAHADKPVYPNEEHGLCPLSANRIMRTLWAFCLEPESWPCDPRVSAAR</sequence>
<dbReference type="AlphaFoldDB" id="A0A0B7KP52"/>
<evidence type="ECO:0000256" key="1">
    <source>
        <dbReference type="SAM" id="MobiDB-lite"/>
    </source>
</evidence>
<name>A0A0B7KP52_BIOOC</name>
<dbReference type="EMBL" id="CDPU01000071">
    <property type="protein sequence ID" value="CEO56680.1"/>
    <property type="molecule type" value="Genomic_DNA"/>
</dbReference>
<gene>
    <name evidence="2" type="ORF">BN869_000012738_1</name>
</gene>
<organism evidence="2">
    <name type="scientific">Bionectria ochroleuca</name>
    <name type="common">Gliocladium roseum</name>
    <dbReference type="NCBI Taxonomy" id="29856"/>
    <lineage>
        <taxon>Eukaryota</taxon>
        <taxon>Fungi</taxon>
        <taxon>Dikarya</taxon>
        <taxon>Ascomycota</taxon>
        <taxon>Pezizomycotina</taxon>
        <taxon>Sordariomycetes</taxon>
        <taxon>Hypocreomycetidae</taxon>
        <taxon>Hypocreales</taxon>
        <taxon>Bionectriaceae</taxon>
        <taxon>Clonostachys</taxon>
    </lineage>
</organism>
<protein>
    <submittedName>
        <fullName evidence="2">Uncharacterized protein</fullName>
    </submittedName>
</protein>
<reference evidence="2" key="1">
    <citation type="submission" date="2015-01" db="EMBL/GenBank/DDBJ databases">
        <authorList>
            <person name="Durling Mikael"/>
        </authorList>
    </citation>
    <scope>NUCLEOTIDE SEQUENCE</scope>
</reference>
<proteinExistence type="predicted"/>
<feature type="compositionally biased region" description="Basic and acidic residues" evidence="1">
    <location>
        <begin position="31"/>
        <end position="45"/>
    </location>
</feature>
<feature type="region of interest" description="Disordered" evidence="1">
    <location>
        <begin position="1"/>
        <end position="45"/>
    </location>
</feature>
<evidence type="ECO:0000313" key="2">
    <source>
        <dbReference type="EMBL" id="CEO56680.1"/>
    </source>
</evidence>